<dbReference type="InterPro" id="IPR036621">
    <property type="entry name" value="Anticodon-bd_dom_sf"/>
</dbReference>
<reference evidence="4" key="1">
    <citation type="submission" date="2017-09" db="EMBL/GenBank/DDBJ databases">
        <title>Depth-based differentiation of microbial function through sediment-hosted aquifers and enrichment of novel symbionts in the deep terrestrial subsurface.</title>
        <authorList>
            <person name="Probst A.J."/>
            <person name="Ladd B."/>
            <person name="Jarett J.K."/>
            <person name="Geller-Mcgrath D.E."/>
            <person name="Sieber C.M.K."/>
            <person name="Emerson J.B."/>
            <person name="Anantharaman K."/>
            <person name="Thomas B.C."/>
            <person name="Malmstrom R."/>
            <person name="Stieglmeier M."/>
            <person name="Klingl A."/>
            <person name="Woyke T."/>
            <person name="Ryan C.M."/>
            <person name="Banfield J.F."/>
        </authorList>
    </citation>
    <scope>NUCLEOTIDE SEQUENCE [LARGE SCALE GENOMIC DNA]</scope>
</reference>
<accession>A0A2M7SBQ0</accession>
<protein>
    <submittedName>
        <fullName evidence="3">Histidine--tRNA ligase</fullName>
    </submittedName>
</protein>
<keyword evidence="1" id="KW-0030">Aminoacyl-tRNA synthetase</keyword>
<evidence type="ECO:0000256" key="1">
    <source>
        <dbReference type="ARBA" id="ARBA00023146"/>
    </source>
</evidence>
<dbReference type="GO" id="GO:0006418">
    <property type="term" value="P:tRNA aminoacylation for protein translation"/>
    <property type="evidence" value="ECO:0007669"/>
    <property type="project" value="UniProtKB-ARBA"/>
</dbReference>
<dbReference type="Pfam" id="PF03129">
    <property type="entry name" value="HGTP_anticodon"/>
    <property type="match status" value="1"/>
</dbReference>
<evidence type="ECO:0000313" key="3">
    <source>
        <dbReference type="EMBL" id="PIZ16909.1"/>
    </source>
</evidence>
<evidence type="ECO:0000313" key="4">
    <source>
        <dbReference type="Proteomes" id="UP000229307"/>
    </source>
</evidence>
<dbReference type="GO" id="GO:0004812">
    <property type="term" value="F:aminoacyl-tRNA ligase activity"/>
    <property type="evidence" value="ECO:0007669"/>
    <property type="project" value="UniProtKB-KW"/>
</dbReference>
<keyword evidence="3" id="KW-0436">Ligase</keyword>
<comment type="caution">
    <text evidence="3">The sequence shown here is derived from an EMBL/GenBank/DDBJ whole genome shotgun (WGS) entry which is preliminary data.</text>
</comment>
<proteinExistence type="predicted"/>
<feature type="non-terminal residue" evidence="3">
    <location>
        <position position="1"/>
    </location>
</feature>
<dbReference type="InterPro" id="IPR004154">
    <property type="entry name" value="Anticodon-bd"/>
</dbReference>
<dbReference type="Gene3D" id="3.40.50.800">
    <property type="entry name" value="Anticodon-binding domain"/>
    <property type="match status" value="1"/>
</dbReference>
<gene>
    <name evidence="3" type="ORF">COY52_05730</name>
</gene>
<dbReference type="SUPFAM" id="SSF52954">
    <property type="entry name" value="Class II aaRS ABD-related"/>
    <property type="match status" value="1"/>
</dbReference>
<dbReference type="EMBL" id="PFMR01000153">
    <property type="protein sequence ID" value="PIZ16909.1"/>
    <property type="molecule type" value="Genomic_DNA"/>
</dbReference>
<sequence>LKAKYTLILGGDELAKGIIMLRDMRSSTQKEIPLADLESELKMLKS</sequence>
<name>A0A2M7SBQ0_9BACT</name>
<feature type="domain" description="Anticodon-binding" evidence="2">
    <location>
        <begin position="2"/>
        <end position="42"/>
    </location>
</feature>
<organism evidence="3 4">
    <name type="scientific">Candidatus Desantisbacteria bacterium CG_4_10_14_0_8_um_filter_48_22</name>
    <dbReference type="NCBI Taxonomy" id="1974543"/>
    <lineage>
        <taxon>Bacteria</taxon>
        <taxon>Candidatus Desantisiibacteriota</taxon>
    </lineage>
</organism>
<dbReference type="AlphaFoldDB" id="A0A2M7SBQ0"/>
<evidence type="ECO:0000259" key="2">
    <source>
        <dbReference type="Pfam" id="PF03129"/>
    </source>
</evidence>
<dbReference type="Proteomes" id="UP000229307">
    <property type="component" value="Unassembled WGS sequence"/>
</dbReference>